<dbReference type="InParanoid" id="B0DBU8"/>
<dbReference type="RefSeq" id="XP_001881414.1">
    <property type="nucleotide sequence ID" value="XM_001881379.1"/>
</dbReference>
<reference evidence="1 2" key="1">
    <citation type="journal article" date="2008" name="Nature">
        <title>The genome of Laccaria bicolor provides insights into mycorrhizal symbiosis.</title>
        <authorList>
            <person name="Martin F."/>
            <person name="Aerts A."/>
            <person name="Ahren D."/>
            <person name="Brun A."/>
            <person name="Danchin E.G.J."/>
            <person name="Duchaussoy F."/>
            <person name="Gibon J."/>
            <person name="Kohler A."/>
            <person name="Lindquist E."/>
            <person name="Pereda V."/>
            <person name="Salamov A."/>
            <person name="Shapiro H.J."/>
            <person name="Wuyts J."/>
            <person name="Blaudez D."/>
            <person name="Buee M."/>
            <person name="Brokstein P."/>
            <person name="Canbaeck B."/>
            <person name="Cohen D."/>
            <person name="Courty P.E."/>
            <person name="Coutinho P.M."/>
            <person name="Delaruelle C."/>
            <person name="Detter J.C."/>
            <person name="Deveau A."/>
            <person name="DiFazio S."/>
            <person name="Duplessis S."/>
            <person name="Fraissinet-Tachet L."/>
            <person name="Lucic E."/>
            <person name="Frey-Klett P."/>
            <person name="Fourrey C."/>
            <person name="Feussner I."/>
            <person name="Gay G."/>
            <person name="Grimwood J."/>
            <person name="Hoegger P.J."/>
            <person name="Jain P."/>
            <person name="Kilaru S."/>
            <person name="Labbe J."/>
            <person name="Lin Y.C."/>
            <person name="Legue V."/>
            <person name="Le Tacon F."/>
            <person name="Marmeisse R."/>
            <person name="Melayah D."/>
            <person name="Montanini B."/>
            <person name="Muratet M."/>
            <person name="Nehls U."/>
            <person name="Niculita-Hirzel H."/>
            <person name="Oudot-Le Secq M.P."/>
            <person name="Peter M."/>
            <person name="Quesneville H."/>
            <person name="Rajashekar B."/>
            <person name="Reich M."/>
            <person name="Rouhier N."/>
            <person name="Schmutz J."/>
            <person name="Yin T."/>
            <person name="Chalot M."/>
            <person name="Henrissat B."/>
            <person name="Kuees U."/>
            <person name="Lucas S."/>
            <person name="Van de Peer Y."/>
            <person name="Podila G.K."/>
            <person name="Polle A."/>
            <person name="Pukkila P.J."/>
            <person name="Richardson P.M."/>
            <person name="Rouze P."/>
            <person name="Sanders I.R."/>
            <person name="Stajich J.E."/>
            <person name="Tunlid A."/>
            <person name="Tuskan G."/>
            <person name="Grigoriev I.V."/>
        </authorList>
    </citation>
    <scope>NUCLEOTIDE SEQUENCE [LARGE SCALE GENOMIC DNA]</scope>
    <source>
        <strain evidence="2">S238N-H82 / ATCC MYA-4686</strain>
    </source>
</reference>
<evidence type="ECO:0000313" key="1">
    <source>
        <dbReference type="EMBL" id="EDR07625.1"/>
    </source>
</evidence>
<dbReference type="AlphaFoldDB" id="B0DBU8"/>
<name>B0DBU8_LACBS</name>
<accession>B0DBU8</accession>
<dbReference type="HOGENOM" id="CLU_2776348_0_0_1"/>
<organism evidence="2">
    <name type="scientific">Laccaria bicolor (strain S238N-H82 / ATCC MYA-4686)</name>
    <name type="common">Bicoloured deceiver</name>
    <name type="synonym">Laccaria laccata var. bicolor</name>
    <dbReference type="NCBI Taxonomy" id="486041"/>
    <lineage>
        <taxon>Eukaryota</taxon>
        <taxon>Fungi</taxon>
        <taxon>Dikarya</taxon>
        <taxon>Basidiomycota</taxon>
        <taxon>Agaricomycotina</taxon>
        <taxon>Agaricomycetes</taxon>
        <taxon>Agaricomycetidae</taxon>
        <taxon>Agaricales</taxon>
        <taxon>Agaricineae</taxon>
        <taxon>Hydnangiaceae</taxon>
        <taxon>Laccaria</taxon>
    </lineage>
</organism>
<evidence type="ECO:0000313" key="2">
    <source>
        <dbReference type="Proteomes" id="UP000001194"/>
    </source>
</evidence>
<dbReference type="Proteomes" id="UP000001194">
    <property type="component" value="Unassembled WGS sequence"/>
</dbReference>
<proteinExistence type="predicted"/>
<dbReference type="KEGG" id="lbc:LACBIDRAFT_297932"/>
<dbReference type="EMBL" id="DS547103">
    <property type="protein sequence ID" value="EDR07625.1"/>
    <property type="molecule type" value="Genomic_DNA"/>
</dbReference>
<dbReference type="GeneID" id="6077181"/>
<keyword evidence="2" id="KW-1185">Reference proteome</keyword>
<protein>
    <submittedName>
        <fullName evidence="1">Predicted protein</fullName>
    </submittedName>
</protein>
<gene>
    <name evidence="1" type="ORF">LACBIDRAFT_297932</name>
</gene>
<sequence>MLAEGRGERHERHRAKSELTHSAFYGTCLPPCTAPQPQFCMRNLLFKPDKRLHPSRKRALLVNQRELVA</sequence>